<keyword evidence="3" id="KW-1185">Reference proteome</keyword>
<feature type="coiled-coil region" evidence="1">
    <location>
        <begin position="134"/>
        <end position="177"/>
    </location>
</feature>
<dbReference type="InterPro" id="IPR017642">
    <property type="entry name" value="DNA_S_mod_DndB"/>
</dbReference>
<keyword evidence="1" id="KW-0175">Coiled coil</keyword>
<evidence type="ECO:0000313" key="2">
    <source>
        <dbReference type="EMBL" id="RCW45854.1"/>
    </source>
</evidence>
<gene>
    <name evidence="2" type="ORF">DFQ14_102155</name>
</gene>
<evidence type="ECO:0000256" key="1">
    <source>
        <dbReference type="SAM" id="Coils"/>
    </source>
</evidence>
<dbReference type="Pfam" id="PF14072">
    <property type="entry name" value="DndB"/>
    <property type="match status" value="1"/>
</dbReference>
<name>A0A368VUS8_9ACTN</name>
<reference evidence="2 3" key="1">
    <citation type="submission" date="2018-07" db="EMBL/GenBank/DDBJ databases">
        <title>Genomic Encyclopedia of Type Strains, Phase III (KMG-III): the genomes of soil and plant-associated and newly described type strains.</title>
        <authorList>
            <person name="Whitman W."/>
        </authorList>
    </citation>
    <scope>NUCLEOTIDE SEQUENCE [LARGE SCALE GENOMIC DNA]</scope>
    <source>
        <strain evidence="2 3">CECT 8575</strain>
    </source>
</reference>
<dbReference type="CDD" id="cd16414">
    <property type="entry name" value="dndB_like"/>
    <property type="match status" value="1"/>
</dbReference>
<dbReference type="Proteomes" id="UP000253495">
    <property type="component" value="Unassembled WGS sequence"/>
</dbReference>
<dbReference type="EMBL" id="QPJC01000002">
    <property type="protein sequence ID" value="RCW45854.1"/>
    <property type="molecule type" value="Genomic_DNA"/>
</dbReference>
<dbReference type="AlphaFoldDB" id="A0A368VUS8"/>
<protein>
    <submittedName>
        <fullName evidence="2">DndB-like DNA-sulfur modification-associated protein</fullName>
    </submittedName>
</protein>
<comment type="caution">
    <text evidence="2">The sequence shown here is derived from an EMBL/GenBank/DDBJ whole genome shotgun (WGS) entry which is preliminary data.</text>
</comment>
<evidence type="ECO:0000313" key="3">
    <source>
        <dbReference type="Proteomes" id="UP000253495"/>
    </source>
</evidence>
<accession>A0A368VUS8</accession>
<dbReference type="OrthoDB" id="3652472at2"/>
<organism evidence="2 3">
    <name type="scientific">Halopolyspora algeriensis</name>
    <dbReference type="NCBI Taxonomy" id="1500506"/>
    <lineage>
        <taxon>Bacteria</taxon>
        <taxon>Bacillati</taxon>
        <taxon>Actinomycetota</taxon>
        <taxon>Actinomycetes</taxon>
        <taxon>Actinomycetes incertae sedis</taxon>
        <taxon>Halopolyspora</taxon>
    </lineage>
</organism>
<proteinExistence type="predicted"/>
<sequence>MSLSIDADRITAGRRSDTYLAMRSVQGGRVVYSTRVPLLDLDKILPVPNPNQTDPDNRKVNTRHAKSFGDYMTTHQNWVAPTLLARDNGGCTFQPLDDGDHRVGYLNIPWATGSVGALSTIDGQHRILGTRLETQRLSEEINKVERDLTRTRSENRIATLRTKLERLRASLDRLQQEAIGLDIYVEPDSVQARQMFVDVADNAKGISTALRARFDGSKIVNRTLDRVIDHALLKGRVDLEQDRMTRNSVNLLGAKHVADLTKAVAVGVGGRVSKRRESELSDEAVVEEVHGFLDSITTAFPDLADVADGTLTPTDLRSRSLLGSVGMLRVLAGTYRALREKDVAENDIAAFFTTLAPHMAAPVPDDGIWRRTEAGRDFEQAASAPVMRTQNLQHLATVVTSWYPNAPRA</sequence>
<dbReference type="RefSeq" id="WP_114451720.1">
    <property type="nucleotide sequence ID" value="NZ_QPJC01000002.1"/>
</dbReference>